<evidence type="ECO:0000256" key="2">
    <source>
        <dbReference type="ARBA" id="ARBA00022747"/>
    </source>
</evidence>
<evidence type="ECO:0000259" key="4">
    <source>
        <dbReference type="Pfam" id="PF01420"/>
    </source>
</evidence>
<evidence type="ECO:0000313" key="5">
    <source>
        <dbReference type="EMBL" id="GAA0043543.1"/>
    </source>
</evidence>
<evidence type="ECO:0000313" key="6">
    <source>
        <dbReference type="Proteomes" id="UP001437574"/>
    </source>
</evidence>
<organism evidence="5 6">
    <name type="scientific">Lactobacillus amylovorus subsp. animalium</name>
    <dbReference type="NCBI Taxonomy" id="3378536"/>
    <lineage>
        <taxon>Bacteria</taxon>
        <taxon>Bacillati</taxon>
        <taxon>Bacillota</taxon>
        <taxon>Bacilli</taxon>
        <taxon>Lactobacillales</taxon>
        <taxon>Lactobacillaceae</taxon>
        <taxon>Lactobacillus</taxon>
    </lineage>
</organism>
<protein>
    <recommendedName>
        <fullName evidence="4">Type I restriction modification DNA specificity domain-containing protein</fullName>
    </recommendedName>
</protein>
<comment type="caution">
    <text evidence="5">The sequence shown here is derived from an EMBL/GenBank/DDBJ whole genome shotgun (WGS) entry which is preliminary data.</text>
</comment>
<sequence>MTEFKDVKLGDLFRIEKITGFNKNELKINPQGKYDYITRTSQNNGIESVTDKVPNRIINEPNTFSLGLLQMTFFYRDRPWYAGQFVRKITPKFQGNEAVYLYMLVCLRKVSKILLGVLVRDVDDTFNNLTIKVPVEPKNNKKLDFQYMENLMKTLEQDRVKALDDYLTVTKLDNYQLNSEDKEVLARSVHFSEFKIGDIFEIHKGKRLTKADQIKGDTLFIGSTASNHGETARIGQKPIFKPNTITVCYNGSVGETFYQDKPYWASDDINVLTLKNFKLDAEIAEYLCAVIKKAGKQYGYAYKWNVSRMKESIISLPVDNDNSIDFEYMKKYIRVIQKTIVKDVVKYRDEMITNVHKK</sequence>
<dbReference type="GO" id="GO:0003677">
    <property type="term" value="F:DNA binding"/>
    <property type="evidence" value="ECO:0007669"/>
    <property type="project" value="UniProtKB-KW"/>
</dbReference>
<dbReference type="Pfam" id="PF01420">
    <property type="entry name" value="Methylase_S"/>
    <property type="match status" value="2"/>
</dbReference>
<dbReference type="EMBL" id="BAAAAK010000041">
    <property type="protein sequence ID" value="GAA0043543.1"/>
    <property type="molecule type" value="Genomic_DNA"/>
</dbReference>
<dbReference type="GO" id="GO:0009307">
    <property type="term" value="P:DNA restriction-modification system"/>
    <property type="evidence" value="ECO:0007669"/>
    <property type="project" value="UniProtKB-KW"/>
</dbReference>
<dbReference type="Proteomes" id="UP001437574">
    <property type="component" value="Unassembled WGS sequence"/>
</dbReference>
<dbReference type="InterPro" id="IPR044946">
    <property type="entry name" value="Restrct_endonuc_typeI_TRD_sf"/>
</dbReference>
<evidence type="ECO:0000256" key="1">
    <source>
        <dbReference type="ARBA" id="ARBA00010923"/>
    </source>
</evidence>
<dbReference type="SUPFAM" id="SSF116734">
    <property type="entry name" value="DNA methylase specificity domain"/>
    <property type="match status" value="1"/>
</dbReference>
<gene>
    <name evidence="5" type="ORF">LATKL145_19600</name>
</gene>
<feature type="domain" description="Type I restriction modification DNA specificity" evidence="4">
    <location>
        <begin position="2"/>
        <end position="159"/>
    </location>
</feature>
<dbReference type="Gene3D" id="3.90.220.20">
    <property type="entry name" value="DNA methylase specificity domains"/>
    <property type="match status" value="2"/>
</dbReference>
<comment type="similarity">
    <text evidence="1">Belongs to the type-I restriction system S methylase family.</text>
</comment>
<accession>A0ABC9VR37</accession>
<evidence type="ECO:0000256" key="3">
    <source>
        <dbReference type="ARBA" id="ARBA00023125"/>
    </source>
</evidence>
<reference evidence="6" key="2">
    <citation type="submission" date="2024-01" db="EMBL/GenBank/DDBJ databases">
        <title>Draft genome sequence of Lactobacillus amylovorus strain TKL145.</title>
        <authorList>
            <person name="Tohno M."/>
            <person name="Tanizawa Y."/>
        </authorList>
    </citation>
    <scope>NUCLEOTIDE SEQUENCE [LARGE SCALE GENOMIC DNA]</scope>
    <source>
        <strain evidence="6">TKL145</strain>
    </source>
</reference>
<dbReference type="RefSeq" id="WP_353303415.1">
    <property type="nucleotide sequence ID" value="NZ_BAAAAK010000041.1"/>
</dbReference>
<keyword evidence="3" id="KW-0238">DNA-binding</keyword>
<name>A0ABC9VR37_LACAM</name>
<reference evidence="5 6" key="1">
    <citation type="journal article" date="2024" name="Int. J. Syst. Evol. Microbiol.">
        <title>Proposal of Lactobacillus amylovorus subsp. animalis subsp. nov. and an emended description of Lactobacillus amylovorus.</title>
        <authorList>
            <person name="Yamane K."/>
            <person name="Tanizawa Y."/>
            <person name="Kobayashi H."/>
            <person name="Kamizono T."/>
            <person name="Kojima Y."/>
            <person name="Takagi H."/>
            <person name="Tohno M."/>
        </authorList>
    </citation>
    <scope>NUCLEOTIDE SEQUENCE [LARGE SCALE GENOMIC DNA]</scope>
    <source>
        <strain evidence="5 6">TKL145</strain>
    </source>
</reference>
<dbReference type="AlphaFoldDB" id="A0ABC9VR37"/>
<feature type="domain" description="Type I restriction modification DNA specificity" evidence="4">
    <location>
        <begin position="191"/>
        <end position="338"/>
    </location>
</feature>
<proteinExistence type="inferred from homology"/>
<dbReference type="InterPro" id="IPR000055">
    <property type="entry name" value="Restrct_endonuc_typeI_TRD"/>
</dbReference>
<keyword evidence="2" id="KW-0680">Restriction system</keyword>